<dbReference type="RefSeq" id="NP_984790.2">
    <property type="nucleotide sequence ID" value="NM_210144.2"/>
</dbReference>
<dbReference type="eggNOG" id="KOG0475">
    <property type="taxonomic scope" value="Eukaryota"/>
</dbReference>
<evidence type="ECO:0000256" key="5">
    <source>
        <dbReference type="ARBA" id="ARBA00023065"/>
    </source>
</evidence>
<keyword evidence="5 9" id="KW-0406">Ion transport</keyword>
<dbReference type="Gene3D" id="3.10.580.10">
    <property type="entry name" value="CBS-domain"/>
    <property type="match status" value="1"/>
</dbReference>
<evidence type="ECO:0000256" key="1">
    <source>
        <dbReference type="ARBA" id="ARBA00004141"/>
    </source>
</evidence>
<dbReference type="SUPFAM" id="SSF81340">
    <property type="entry name" value="Clc chloride channel"/>
    <property type="match status" value="1"/>
</dbReference>
<dbReference type="Pfam" id="PF00571">
    <property type="entry name" value="CBS"/>
    <property type="match status" value="2"/>
</dbReference>
<comment type="similarity">
    <text evidence="9">Belongs to the chloride channel (TC 2.A.49) family.</text>
</comment>
<evidence type="ECO:0000256" key="4">
    <source>
        <dbReference type="ARBA" id="ARBA00022989"/>
    </source>
</evidence>
<evidence type="ECO:0000256" key="3">
    <source>
        <dbReference type="ARBA" id="ARBA00022692"/>
    </source>
</evidence>
<dbReference type="GO" id="GO:0006879">
    <property type="term" value="P:intracellular iron ion homeostasis"/>
    <property type="evidence" value="ECO:0000318"/>
    <property type="project" value="GO_Central"/>
</dbReference>
<evidence type="ECO:0000256" key="7">
    <source>
        <dbReference type="ARBA" id="ARBA00023214"/>
    </source>
</evidence>
<dbReference type="GO" id="GO:0005886">
    <property type="term" value="C:plasma membrane"/>
    <property type="evidence" value="ECO:0000318"/>
    <property type="project" value="GO_Central"/>
</dbReference>
<keyword evidence="12" id="KW-1185">Reference proteome</keyword>
<dbReference type="GO" id="GO:0005783">
    <property type="term" value="C:endoplasmic reticulum"/>
    <property type="evidence" value="ECO:0000318"/>
    <property type="project" value="GO_Central"/>
</dbReference>
<dbReference type="GO" id="GO:0000324">
    <property type="term" value="C:fungal-type vacuole"/>
    <property type="evidence" value="ECO:0000318"/>
    <property type="project" value="GO_Central"/>
</dbReference>
<name>Q757T3_EREGS</name>
<accession>Q757T3</accession>
<keyword evidence="8" id="KW-0129">CBS domain</keyword>
<sequence>MSYQPVGPRQEAEHQAEVRNFDQFTTIDWILEEKSQRNSGARDVGYSGRWRRYLEEVWHRGQAFFTLTAIGVTVGCIAGFIQVLTETLVNWKTGYCARNWLLNKSFCCQRIAEDTRKFLVIEGAQCVEERLWVPWSNSVLAYFTFITLSVAFAMLSALMVKCLAPMATGSGISEIKVHVSGFQYKKEFFSLTTLAVKSVALPLAISSGLSVGKEGPSVHYATCCGFLIVQFLLRNTLKYAEQAEYLVASSAAGVAVAFGAPIGGVLFGLEEMSSSPHFNLSTLWKSFYVALSAVSTLQYLDPFRNGKIVLFEVKYDRDWHVEEIPIFILLGIFGGLYGHYIGNLNIWFVTFRRNYLSKWPLREVFVLALATTCLSYFNEFLKLDMTESMSLLFHECVEEKSGMNFEHRLCQLDGKFSFLSFLTLYCSLMFATVVRALGVVVSYGARVPAGIFVPSMAVGATFGRSISVLVENFITGPHVITPGTYAFLGAAAALSGITNMTLTVVVIMFELTGAFIYIIPTMIVVAITRIVYSSFSKEGGIAEKMIMVNGFPFMECPQEHRDFLDEYCAADISTTDVVTIKESMHLSDLESLLEEVGNSYKGFPIIRNDDENEQEKRCIGYVTLQHIRSQLGMYTNDNTARNTVVDFTKKFLPDDENLIQFSDLVNYTPFTVDKSLSLSLLYQMFHKLGCKVVIVEDAGFLVGIITKKDFLRFQRTKRTELYGSINTFDEQSAERLWNLIMRVIRKLRSKQL</sequence>
<dbReference type="AlphaFoldDB" id="Q757T3"/>
<dbReference type="PANTHER" id="PTHR45711:SF9">
    <property type="entry name" value="ANION_PROTON EXCHANGE TRANSPORTER GEF1"/>
    <property type="match status" value="1"/>
</dbReference>
<dbReference type="GeneID" id="4620982"/>
<keyword evidence="2 9" id="KW-0813">Transport</keyword>
<keyword evidence="4 9" id="KW-1133">Transmembrane helix</keyword>
<dbReference type="InParanoid" id="Q757T3"/>
<dbReference type="InterPro" id="IPR046342">
    <property type="entry name" value="CBS_dom_sf"/>
</dbReference>
<dbReference type="GO" id="GO:0006878">
    <property type="term" value="P:intracellular copper ion homeostasis"/>
    <property type="evidence" value="ECO:0000318"/>
    <property type="project" value="GO_Central"/>
</dbReference>
<dbReference type="OMA" id="MFLKINM"/>
<dbReference type="PANTHER" id="PTHR45711">
    <property type="entry name" value="CHLORIDE CHANNEL PROTEIN"/>
    <property type="match status" value="1"/>
</dbReference>
<feature type="transmembrane region" description="Helical" evidence="9">
    <location>
        <begin position="486"/>
        <end position="509"/>
    </location>
</feature>
<feature type="transmembrane region" description="Helical" evidence="9">
    <location>
        <begin position="324"/>
        <end position="341"/>
    </location>
</feature>
<dbReference type="InterPro" id="IPR014743">
    <property type="entry name" value="Cl-channel_core"/>
</dbReference>
<dbReference type="InterPro" id="IPR001807">
    <property type="entry name" value="ClC"/>
</dbReference>
<dbReference type="HOGENOM" id="CLU_003181_2_2_1"/>
<feature type="transmembrane region" description="Helical" evidence="9">
    <location>
        <begin position="515"/>
        <end position="535"/>
    </location>
</feature>
<dbReference type="Proteomes" id="UP000000591">
    <property type="component" value="Chromosome V"/>
</dbReference>
<comment type="caution">
    <text evidence="9">Lacks conserved residue(s) required for the propagation of feature annotation.</text>
</comment>
<dbReference type="GO" id="GO:0005794">
    <property type="term" value="C:Golgi apparatus"/>
    <property type="evidence" value="ECO:0000318"/>
    <property type="project" value="GO_Central"/>
</dbReference>
<dbReference type="EMBL" id="AE016818">
    <property type="protein sequence ID" value="AAS52614.2"/>
    <property type="molecule type" value="Genomic_DNA"/>
</dbReference>
<gene>
    <name evidence="11" type="ORF">AGOS_AEL071C</name>
</gene>
<evidence type="ECO:0000259" key="10">
    <source>
        <dbReference type="PROSITE" id="PS51371"/>
    </source>
</evidence>
<feature type="transmembrane region" description="Helical" evidence="9">
    <location>
        <begin position="139"/>
        <end position="160"/>
    </location>
</feature>
<dbReference type="OrthoDB" id="44789at2759"/>
<protein>
    <recommendedName>
        <fullName evidence="9">Chloride channel protein</fullName>
    </recommendedName>
</protein>
<keyword evidence="6 9" id="KW-0472">Membrane</keyword>
<dbReference type="PROSITE" id="PS51371">
    <property type="entry name" value="CBS"/>
    <property type="match status" value="2"/>
</dbReference>
<comment type="subcellular location">
    <subcellularLocation>
        <location evidence="1 9">Membrane</location>
        <topology evidence="1 9">Multi-pass membrane protein</topology>
    </subcellularLocation>
</comment>
<feature type="transmembrane region" description="Helical" evidence="9">
    <location>
        <begin position="418"/>
        <end position="445"/>
    </location>
</feature>
<organism evidence="11 12">
    <name type="scientific">Eremothecium gossypii (strain ATCC 10895 / CBS 109.51 / FGSC 9923 / NRRL Y-1056)</name>
    <name type="common">Yeast</name>
    <name type="synonym">Ashbya gossypii</name>
    <dbReference type="NCBI Taxonomy" id="284811"/>
    <lineage>
        <taxon>Eukaryota</taxon>
        <taxon>Fungi</taxon>
        <taxon>Dikarya</taxon>
        <taxon>Ascomycota</taxon>
        <taxon>Saccharomycotina</taxon>
        <taxon>Saccharomycetes</taxon>
        <taxon>Saccharomycetales</taxon>
        <taxon>Saccharomycetaceae</taxon>
        <taxon>Eremothecium</taxon>
    </lineage>
</organism>
<dbReference type="InterPro" id="IPR000644">
    <property type="entry name" value="CBS_dom"/>
</dbReference>
<keyword evidence="3 9" id="KW-0812">Transmembrane</keyword>
<dbReference type="KEGG" id="ago:AGOS_AEL071C"/>
<dbReference type="CDD" id="cd04591">
    <property type="entry name" value="CBS_pair_voltage-gated_CLC_euk_bac"/>
    <property type="match status" value="1"/>
</dbReference>
<dbReference type="PRINTS" id="PR00762">
    <property type="entry name" value="CLCHANNEL"/>
</dbReference>
<feature type="transmembrane region" description="Helical" evidence="9">
    <location>
        <begin position="63"/>
        <end position="84"/>
    </location>
</feature>
<reference evidence="12" key="2">
    <citation type="journal article" date="2013" name="G3 (Bethesda)">
        <title>Genomes of Ashbya fungi isolated from insects reveal four mating-type loci, numerous translocations, lack of transposons, and distinct gene duplications.</title>
        <authorList>
            <person name="Dietrich F.S."/>
            <person name="Voegeli S."/>
            <person name="Kuo S."/>
            <person name="Philippsen P."/>
        </authorList>
    </citation>
    <scope>GENOME REANNOTATION</scope>
    <source>
        <strain evidence="12">ATCC 10895 / CBS 109.51 / FGSC 9923 / NRRL Y-1056</strain>
    </source>
</reference>
<feature type="transmembrane region" description="Helical" evidence="9">
    <location>
        <begin position="245"/>
        <end position="267"/>
    </location>
</feature>
<feature type="domain" description="CBS" evidence="10">
    <location>
        <begin position="665"/>
        <end position="721"/>
    </location>
</feature>
<feature type="domain" description="CBS" evidence="10">
    <location>
        <begin position="572"/>
        <end position="638"/>
    </location>
</feature>
<feature type="transmembrane region" description="Helical" evidence="9">
    <location>
        <begin position="361"/>
        <end position="381"/>
    </location>
</feature>
<evidence type="ECO:0000256" key="2">
    <source>
        <dbReference type="ARBA" id="ARBA00022448"/>
    </source>
</evidence>
<evidence type="ECO:0000313" key="12">
    <source>
        <dbReference type="Proteomes" id="UP000000591"/>
    </source>
</evidence>
<dbReference type="CDD" id="cd03684">
    <property type="entry name" value="ClC_3_like"/>
    <property type="match status" value="1"/>
</dbReference>
<dbReference type="Pfam" id="PF00654">
    <property type="entry name" value="Voltage_CLC"/>
    <property type="match status" value="1"/>
</dbReference>
<keyword evidence="7 9" id="KW-0868">Chloride</keyword>
<reference evidence="11 12" key="1">
    <citation type="journal article" date="2004" name="Science">
        <title>The Ashbya gossypii genome as a tool for mapping the ancient Saccharomyces cerevisiae genome.</title>
        <authorList>
            <person name="Dietrich F.S."/>
            <person name="Voegeli S."/>
            <person name="Brachat S."/>
            <person name="Lerch A."/>
            <person name="Gates K."/>
            <person name="Steiner S."/>
            <person name="Mohr C."/>
            <person name="Pohlmann R."/>
            <person name="Luedi P."/>
            <person name="Choi S."/>
            <person name="Wing R.A."/>
            <person name="Flavier A."/>
            <person name="Gaffney T.D."/>
            <person name="Philippsen P."/>
        </authorList>
    </citation>
    <scope>NUCLEOTIDE SEQUENCE [LARGE SCALE GENOMIC DNA]</scope>
    <source>
        <strain evidence="12">ATCC 10895 / CBS 109.51 / FGSC 9923 / NRRL Y-1056</strain>
    </source>
</reference>
<proteinExistence type="inferred from homology"/>
<dbReference type="GO" id="GO:0005247">
    <property type="term" value="F:voltage-gated chloride channel activity"/>
    <property type="evidence" value="ECO:0000318"/>
    <property type="project" value="GO_Central"/>
</dbReference>
<dbReference type="SUPFAM" id="SSF54631">
    <property type="entry name" value="CBS-domain pair"/>
    <property type="match status" value="1"/>
</dbReference>
<evidence type="ECO:0000313" key="11">
    <source>
        <dbReference type="EMBL" id="AAS52614.2"/>
    </source>
</evidence>
<feature type="transmembrane region" description="Helical" evidence="9">
    <location>
        <begin position="451"/>
        <end position="474"/>
    </location>
</feature>
<dbReference type="FunCoup" id="Q757T3">
    <property type="interactions" value="360"/>
</dbReference>
<dbReference type="Gene3D" id="1.10.3080.10">
    <property type="entry name" value="Clc chloride channel"/>
    <property type="match status" value="1"/>
</dbReference>
<evidence type="ECO:0000256" key="8">
    <source>
        <dbReference type="PROSITE-ProRule" id="PRU00703"/>
    </source>
</evidence>
<dbReference type="GO" id="GO:0005769">
    <property type="term" value="C:early endosome"/>
    <property type="evidence" value="ECO:0000318"/>
    <property type="project" value="GO_Central"/>
</dbReference>
<evidence type="ECO:0000256" key="9">
    <source>
        <dbReference type="RuleBase" id="RU361221"/>
    </source>
</evidence>
<evidence type="ECO:0000256" key="6">
    <source>
        <dbReference type="ARBA" id="ARBA00023136"/>
    </source>
</evidence>
<dbReference type="SMART" id="SM00116">
    <property type="entry name" value="CBS"/>
    <property type="match status" value="2"/>
</dbReference>